<sequence>MQTALRLVWLALCVAGCVGWFETKRYMKFCNGTSYMTDEKICCSKRLFMRYDNDACCGGLPHDSDETGCCAGLQYKLDSYICCQGKVEPRRSRDSCCGALPYDSSEAECHDGEIYVRYHRNTRYIEYK</sequence>
<feature type="domain" description="Galaxin-like repeats" evidence="2">
    <location>
        <begin position="51"/>
        <end position="119"/>
    </location>
</feature>
<dbReference type="Pfam" id="PF24748">
    <property type="entry name" value="Galaxin_repeat"/>
    <property type="match status" value="1"/>
</dbReference>
<gene>
    <name evidence="3" type="ORF">NP493_380g02048</name>
</gene>
<dbReference type="AlphaFoldDB" id="A0AAD9L2I4"/>
<evidence type="ECO:0000313" key="4">
    <source>
        <dbReference type="Proteomes" id="UP001209878"/>
    </source>
</evidence>
<comment type="caution">
    <text evidence="3">The sequence shown here is derived from an EMBL/GenBank/DDBJ whole genome shotgun (WGS) entry which is preliminary data.</text>
</comment>
<name>A0AAD9L2I4_RIDPI</name>
<proteinExistence type="predicted"/>
<protein>
    <recommendedName>
        <fullName evidence="2">Galaxin-like repeats domain-containing protein</fullName>
    </recommendedName>
</protein>
<reference evidence="3" key="1">
    <citation type="journal article" date="2023" name="Mol. Biol. Evol.">
        <title>Third-Generation Sequencing Reveals the Adaptive Role of the Epigenome in Three Deep-Sea Polychaetes.</title>
        <authorList>
            <person name="Perez M."/>
            <person name="Aroh O."/>
            <person name="Sun Y."/>
            <person name="Lan Y."/>
            <person name="Juniper S.K."/>
            <person name="Young C.R."/>
            <person name="Angers B."/>
            <person name="Qian P.Y."/>
        </authorList>
    </citation>
    <scope>NUCLEOTIDE SEQUENCE</scope>
    <source>
        <strain evidence="3">R07B-5</strain>
    </source>
</reference>
<dbReference type="InterPro" id="IPR056601">
    <property type="entry name" value="Galaxin_dom"/>
</dbReference>
<dbReference type="Proteomes" id="UP001209878">
    <property type="component" value="Unassembled WGS sequence"/>
</dbReference>
<evidence type="ECO:0000256" key="1">
    <source>
        <dbReference type="SAM" id="SignalP"/>
    </source>
</evidence>
<keyword evidence="4" id="KW-1185">Reference proteome</keyword>
<evidence type="ECO:0000259" key="2">
    <source>
        <dbReference type="Pfam" id="PF24748"/>
    </source>
</evidence>
<organism evidence="3 4">
    <name type="scientific">Ridgeia piscesae</name>
    <name type="common">Tubeworm</name>
    <dbReference type="NCBI Taxonomy" id="27915"/>
    <lineage>
        <taxon>Eukaryota</taxon>
        <taxon>Metazoa</taxon>
        <taxon>Spiralia</taxon>
        <taxon>Lophotrochozoa</taxon>
        <taxon>Annelida</taxon>
        <taxon>Polychaeta</taxon>
        <taxon>Sedentaria</taxon>
        <taxon>Canalipalpata</taxon>
        <taxon>Sabellida</taxon>
        <taxon>Siboglinidae</taxon>
        <taxon>Ridgeia</taxon>
    </lineage>
</organism>
<dbReference type="EMBL" id="JAODUO010000378">
    <property type="protein sequence ID" value="KAK2181831.1"/>
    <property type="molecule type" value="Genomic_DNA"/>
</dbReference>
<feature type="chain" id="PRO_5042178480" description="Galaxin-like repeats domain-containing protein" evidence="1">
    <location>
        <begin position="20"/>
        <end position="128"/>
    </location>
</feature>
<accession>A0AAD9L2I4</accession>
<feature type="signal peptide" evidence="1">
    <location>
        <begin position="1"/>
        <end position="19"/>
    </location>
</feature>
<evidence type="ECO:0000313" key="3">
    <source>
        <dbReference type="EMBL" id="KAK2181831.1"/>
    </source>
</evidence>
<keyword evidence="1" id="KW-0732">Signal</keyword>